<dbReference type="PANTHER" id="PTHR23033">
    <property type="entry name" value="BETA1,3-GALACTOSYLTRANSFERASE"/>
    <property type="match status" value="1"/>
</dbReference>
<protein>
    <recommendedName>
        <fullName evidence="9">Hexosyltransferase</fullName>
    </recommendedName>
</protein>
<dbReference type="GO" id="GO:0016020">
    <property type="term" value="C:membrane"/>
    <property type="evidence" value="ECO:0007669"/>
    <property type="project" value="UniProtKB-SubCell"/>
</dbReference>
<dbReference type="Gene3D" id="3.90.550.50">
    <property type="match status" value="1"/>
</dbReference>
<evidence type="ECO:0000256" key="2">
    <source>
        <dbReference type="ARBA" id="ARBA00006462"/>
    </source>
</evidence>
<name>B7GCE7_PHATC</name>
<dbReference type="PANTHER" id="PTHR23033:SF14">
    <property type="entry name" value="GLYCOPROTEIN-N-ACETYLGALACTOSAMINE 3-BETA-GALACTOSYLTRANSFERASE 1-RELATED"/>
    <property type="match status" value="1"/>
</dbReference>
<reference evidence="7 8" key="1">
    <citation type="journal article" date="2008" name="Nature">
        <title>The Phaeodactylum genome reveals the evolutionary history of diatom genomes.</title>
        <authorList>
            <person name="Bowler C."/>
            <person name="Allen A.E."/>
            <person name="Badger J.H."/>
            <person name="Grimwood J."/>
            <person name="Jabbari K."/>
            <person name="Kuo A."/>
            <person name="Maheswari U."/>
            <person name="Martens C."/>
            <person name="Maumus F."/>
            <person name="Otillar R.P."/>
            <person name="Rayko E."/>
            <person name="Salamov A."/>
            <person name="Vandepoele K."/>
            <person name="Beszteri B."/>
            <person name="Gruber A."/>
            <person name="Heijde M."/>
            <person name="Katinka M."/>
            <person name="Mock T."/>
            <person name="Valentin K."/>
            <person name="Verret F."/>
            <person name="Berges J.A."/>
            <person name="Brownlee C."/>
            <person name="Cadoret J.P."/>
            <person name="Chiovitti A."/>
            <person name="Choi C.J."/>
            <person name="Coesel S."/>
            <person name="De Martino A."/>
            <person name="Detter J.C."/>
            <person name="Durkin C."/>
            <person name="Falciatore A."/>
            <person name="Fournet J."/>
            <person name="Haruta M."/>
            <person name="Huysman M.J."/>
            <person name="Jenkins B.D."/>
            <person name="Jiroutova K."/>
            <person name="Jorgensen R.E."/>
            <person name="Joubert Y."/>
            <person name="Kaplan A."/>
            <person name="Kroger N."/>
            <person name="Kroth P.G."/>
            <person name="La Roche J."/>
            <person name="Lindquist E."/>
            <person name="Lommer M."/>
            <person name="Martin-Jezequel V."/>
            <person name="Lopez P.J."/>
            <person name="Lucas S."/>
            <person name="Mangogna M."/>
            <person name="McGinnis K."/>
            <person name="Medlin L.K."/>
            <person name="Montsant A."/>
            <person name="Oudot-Le Secq M.P."/>
            <person name="Napoli C."/>
            <person name="Obornik M."/>
            <person name="Parker M.S."/>
            <person name="Petit J.L."/>
            <person name="Porcel B.M."/>
            <person name="Poulsen N."/>
            <person name="Robison M."/>
            <person name="Rychlewski L."/>
            <person name="Rynearson T.A."/>
            <person name="Schmutz J."/>
            <person name="Shapiro H."/>
            <person name="Siaut M."/>
            <person name="Stanley M."/>
            <person name="Sussman M.R."/>
            <person name="Taylor A.R."/>
            <person name="Vardi A."/>
            <person name="von Dassow P."/>
            <person name="Vyverman W."/>
            <person name="Willis A."/>
            <person name="Wyrwicz L.S."/>
            <person name="Rokhsar D.S."/>
            <person name="Weissenbach J."/>
            <person name="Armbrust E.V."/>
            <person name="Green B.R."/>
            <person name="Van de Peer Y."/>
            <person name="Grigoriev I.V."/>
        </authorList>
    </citation>
    <scope>NUCLEOTIDE SEQUENCE [LARGE SCALE GENOMIC DNA]</scope>
    <source>
        <strain evidence="7 8">CCAP 1055/1</strain>
    </source>
</reference>
<gene>
    <name evidence="7" type="ORF">PHATRDRAFT_40785</name>
</gene>
<dbReference type="InParanoid" id="B7GCE7"/>
<evidence type="ECO:0000256" key="1">
    <source>
        <dbReference type="ARBA" id="ARBA00004606"/>
    </source>
</evidence>
<dbReference type="EMBL" id="CM000627">
    <property type="protein sequence ID" value="EEC43855.1"/>
    <property type="molecule type" value="Genomic_DNA"/>
</dbReference>
<dbReference type="KEGG" id="pti:PHATRDRAFT_40785"/>
<dbReference type="PaxDb" id="2850-Phatr40785"/>
<dbReference type="Proteomes" id="UP000000759">
    <property type="component" value="Chromosome 25"/>
</dbReference>
<dbReference type="OrthoDB" id="414175at2759"/>
<keyword evidence="4" id="KW-0735">Signal-anchor</keyword>
<organism evidence="7 8">
    <name type="scientific">Phaeodactylum tricornutum (strain CCAP 1055/1)</name>
    <dbReference type="NCBI Taxonomy" id="556484"/>
    <lineage>
        <taxon>Eukaryota</taxon>
        <taxon>Sar</taxon>
        <taxon>Stramenopiles</taxon>
        <taxon>Ochrophyta</taxon>
        <taxon>Bacillariophyta</taxon>
        <taxon>Bacillariophyceae</taxon>
        <taxon>Bacillariophycidae</taxon>
        <taxon>Naviculales</taxon>
        <taxon>Phaeodactylaceae</taxon>
        <taxon>Phaeodactylum</taxon>
    </lineage>
</organism>
<dbReference type="GO" id="GO:0016263">
    <property type="term" value="F:glycoprotein-N-acetylgalactosamine 3-beta-galactosyltransferase activity"/>
    <property type="evidence" value="ECO:0007669"/>
    <property type="project" value="TreeGrafter"/>
</dbReference>
<comment type="subcellular location">
    <subcellularLocation>
        <location evidence="1">Membrane</location>
        <topology evidence="1">Single-pass type II membrane protein</topology>
    </subcellularLocation>
</comment>
<reference evidence="8" key="2">
    <citation type="submission" date="2008-08" db="EMBL/GenBank/DDBJ databases">
        <authorList>
            <consortium name="Diatom Consortium"/>
            <person name="Grigoriev I."/>
            <person name="Grimwood J."/>
            <person name="Kuo A."/>
            <person name="Otillar R.P."/>
            <person name="Salamov A."/>
            <person name="Detter J.C."/>
            <person name="Lindquist E."/>
            <person name="Shapiro H."/>
            <person name="Lucas S."/>
            <person name="Glavina del Rio T."/>
            <person name="Pitluck S."/>
            <person name="Rokhsar D."/>
            <person name="Bowler C."/>
        </authorList>
    </citation>
    <scope>GENOME REANNOTATION</scope>
    <source>
        <strain evidence="8">CCAP 1055/1</strain>
    </source>
</reference>
<evidence type="ECO:0000256" key="6">
    <source>
        <dbReference type="ARBA" id="ARBA00023136"/>
    </source>
</evidence>
<evidence type="ECO:0000256" key="4">
    <source>
        <dbReference type="ARBA" id="ARBA00022968"/>
    </source>
</evidence>
<dbReference type="RefSeq" id="XP_002184796.1">
    <property type="nucleotide sequence ID" value="XM_002184760.1"/>
</dbReference>
<dbReference type="eggNOG" id="KOG2246">
    <property type="taxonomic scope" value="Eukaryota"/>
</dbReference>
<evidence type="ECO:0000313" key="8">
    <source>
        <dbReference type="Proteomes" id="UP000000759"/>
    </source>
</evidence>
<keyword evidence="5" id="KW-1133">Transmembrane helix</keyword>
<sequence>MGLRTLPVLSSSRLVSMLMLLNVVTILHYFQAQTHLYDAEASRYFTESSGTLQTHSAPSDGITNARLTVVNYAPRVKLTKPVQTRSDERKFLSYFYLKEAGKHPFQGALDAQGRSGFHYDVTSLRRSPPSFVDSFPNLTAECLRRDDEYYALQRLRIHSPSPEQSTTATRRLSQSSTPARILCVVYSSEPFHHKLQAARQTWAPKCDGFFAASNVTDPTFDAVNIVHNGPEQYNNMWQKVRSIWATLYELYYEDFDWFHLGGDDMWLLVENLRMYLESDEIQAAANGGFSDTLPLGVQSGNNNSTRIQPDQVPLYLGSRLAFRKNIRTLYNTGGPGYTLNKAALKLLVTEGLPVMHSQLRTSAEDLRVAEVFRRFRVLPYPTHDRDGASRSMV</sequence>
<accession>B7GCE7</accession>
<evidence type="ECO:0000256" key="3">
    <source>
        <dbReference type="ARBA" id="ARBA00022692"/>
    </source>
</evidence>
<dbReference type="AlphaFoldDB" id="B7GCE7"/>
<dbReference type="InterPro" id="IPR026050">
    <property type="entry name" value="C1GALT1/C1GALT1_chp1"/>
</dbReference>
<keyword evidence="3" id="KW-0812">Transmembrane</keyword>
<dbReference type="STRING" id="556484.B7GCE7"/>
<evidence type="ECO:0008006" key="9">
    <source>
        <dbReference type="Google" id="ProtNLM"/>
    </source>
</evidence>
<comment type="similarity">
    <text evidence="2">Belongs to the glycosyltransferase 31 family. Beta3-Gal-T subfamily.</text>
</comment>
<evidence type="ECO:0000313" key="7">
    <source>
        <dbReference type="EMBL" id="EEC43855.1"/>
    </source>
</evidence>
<evidence type="ECO:0000256" key="5">
    <source>
        <dbReference type="ARBA" id="ARBA00022989"/>
    </source>
</evidence>
<dbReference type="GeneID" id="7198642"/>
<keyword evidence="6" id="KW-0472">Membrane</keyword>
<proteinExistence type="inferred from homology"/>
<keyword evidence="8" id="KW-1185">Reference proteome</keyword>